<dbReference type="Pfam" id="PF20448">
    <property type="entry name" value="DUF6705"/>
    <property type="match status" value="1"/>
</dbReference>
<gene>
    <name evidence="3" type="ORF">SAMN05421679_10543</name>
</gene>
<organism evidence="3 4">
    <name type="scientific">Epilithonimonas pallida</name>
    <dbReference type="NCBI Taxonomy" id="373671"/>
    <lineage>
        <taxon>Bacteria</taxon>
        <taxon>Pseudomonadati</taxon>
        <taxon>Bacteroidota</taxon>
        <taxon>Flavobacteriia</taxon>
        <taxon>Flavobacteriales</taxon>
        <taxon>Weeksellaceae</taxon>
        <taxon>Chryseobacterium group</taxon>
        <taxon>Epilithonimonas</taxon>
    </lineage>
</organism>
<comment type="caution">
    <text evidence="3">The sequence shown here is derived from an EMBL/GenBank/DDBJ whole genome shotgun (WGS) entry which is preliminary data.</text>
</comment>
<accession>A0ABY1R3M7</accession>
<evidence type="ECO:0000256" key="1">
    <source>
        <dbReference type="SAM" id="SignalP"/>
    </source>
</evidence>
<evidence type="ECO:0000313" key="3">
    <source>
        <dbReference type="EMBL" id="SMP93681.1"/>
    </source>
</evidence>
<dbReference type="EMBL" id="FXUO01000005">
    <property type="protein sequence ID" value="SMP93681.1"/>
    <property type="molecule type" value="Genomic_DNA"/>
</dbReference>
<dbReference type="RefSeq" id="WP_283416910.1">
    <property type="nucleotide sequence ID" value="NZ_FXUO01000005.1"/>
</dbReference>
<feature type="domain" description="DUF6705" evidence="2">
    <location>
        <begin position="1"/>
        <end position="109"/>
    </location>
</feature>
<keyword evidence="4" id="KW-1185">Reference proteome</keyword>
<dbReference type="InterPro" id="IPR046551">
    <property type="entry name" value="DUF6705"/>
</dbReference>
<feature type="signal peptide" evidence="1">
    <location>
        <begin position="1"/>
        <end position="24"/>
    </location>
</feature>
<evidence type="ECO:0000259" key="2">
    <source>
        <dbReference type="Pfam" id="PF20448"/>
    </source>
</evidence>
<keyword evidence="1" id="KW-0732">Signal</keyword>
<sequence>MKNIIKFKFIILFLLGIISCKSQQVYPLNASAFRTPTNSYFKDLNNELDPYIGTWKGTFQGNTTTLIITKELKRSYEMFGKNFFEDVLIIKYEVKDTNGNILQTSLNAVYPTGGSVKYLIISTGTNRDSNNEVNLAYAGGNCGAGGGEIKFQKISNTQFYWSYYPGVTTRNDVTCPPNLDYHIYLPETENLVFTKQ</sequence>
<dbReference type="PROSITE" id="PS51257">
    <property type="entry name" value="PROKAR_LIPOPROTEIN"/>
    <property type="match status" value="1"/>
</dbReference>
<reference evidence="3 4" key="1">
    <citation type="submission" date="2017-05" db="EMBL/GenBank/DDBJ databases">
        <authorList>
            <person name="Varghese N."/>
            <person name="Submissions S."/>
        </authorList>
    </citation>
    <scope>NUCLEOTIDE SEQUENCE [LARGE SCALE GENOMIC DNA]</scope>
    <source>
        <strain evidence="3 4">DSM 18015</strain>
    </source>
</reference>
<name>A0ABY1R3M7_9FLAO</name>
<proteinExistence type="predicted"/>
<evidence type="ECO:0000313" key="4">
    <source>
        <dbReference type="Proteomes" id="UP001158050"/>
    </source>
</evidence>
<feature type="chain" id="PRO_5047035752" description="DUF6705 domain-containing protein" evidence="1">
    <location>
        <begin position="25"/>
        <end position="196"/>
    </location>
</feature>
<protein>
    <recommendedName>
        <fullName evidence="2">DUF6705 domain-containing protein</fullName>
    </recommendedName>
</protein>
<dbReference type="Proteomes" id="UP001158050">
    <property type="component" value="Unassembled WGS sequence"/>
</dbReference>